<dbReference type="RefSeq" id="WP_345030887.1">
    <property type="nucleotide sequence ID" value="NZ_BAABGL010000006.1"/>
</dbReference>
<comment type="caution">
    <text evidence="1">The sequence shown here is derived from an EMBL/GenBank/DDBJ whole genome shotgun (WGS) entry which is preliminary data.</text>
</comment>
<protein>
    <submittedName>
        <fullName evidence="1">Pyrimidine dimer DNA glycosylase/endonuclease V</fullName>
    </submittedName>
</protein>
<dbReference type="InterPro" id="IPR004260">
    <property type="entry name" value="Pyr-dimer_DNA_glycosylase"/>
</dbReference>
<accession>A0ABP8JBY3</accession>
<dbReference type="Proteomes" id="UP001500642">
    <property type="component" value="Unassembled WGS sequence"/>
</dbReference>
<dbReference type="Pfam" id="PF03013">
    <property type="entry name" value="Pyr_excise"/>
    <property type="match status" value="1"/>
</dbReference>
<gene>
    <name evidence="1" type="ORF">GCM10023167_13150</name>
</gene>
<reference evidence="2" key="1">
    <citation type="journal article" date="2019" name="Int. J. Syst. Evol. Microbiol.">
        <title>The Global Catalogue of Microorganisms (GCM) 10K type strain sequencing project: providing services to taxonomists for standard genome sequencing and annotation.</title>
        <authorList>
            <consortium name="The Broad Institute Genomics Platform"/>
            <consortium name="The Broad Institute Genome Sequencing Center for Infectious Disease"/>
            <person name="Wu L."/>
            <person name="Ma J."/>
        </authorList>
    </citation>
    <scope>NUCLEOTIDE SEQUENCE [LARGE SCALE GENOMIC DNA]</scope>
    <source>
        <strain evidence="2">JCM 17808</strain>
    </source>
</reference>
<organism evidence="1 2">
    <name type="scientific">Brevibacterium pityocampae</name>
    <dbReference type="NCBI Taxonomy" id="506594"/>
    <lineage>
        <taxon>Bacteria</taxon>
        <taxon>Bacillati</taxon>
        <taxon>Actinomycetota</taxon>
        <taxon>Actinomycetes</taxon>
        <taxon>Micrococcales</taxon>
        <taxon>Brevibacteriaceae</taxon>
        <taxon>Brevibacterium</taxon>
    </lineage>
</organism>
<name>A0ABP8JBY3_9MICO</name>
<keyword evidence="2" id="KW-1185">Reference proteome</keyword>
<evidence type="ECO:0000313" key="1">
    <source>
        <dbReference type="EMBL" id="GAA4388419.1"/>
    </source>
</evidence>
<sequence>MRIWSLHPSHLDRQGLIACWRETLLAQKVLRGQTRGYRSHPQLVRFRELDAPVAAIGAYLSGLAAEADARGYTFNRGLIVDDAWDGTIEVAEGQIAFEWDHLLAKLSIRSPAHAEACAERARDGDVPALHPLMFAVPGPRAEWERG</sequence>
<evidence type="ECO:0000313" key="2">
    <source>
        <dbReference type="Proteomes" id="UP001500642"/>
    </source>
</evidence>
<proteinExistence type="predicted"/>
<dbReference type="EMBL" id="BAABGL010000006">
    <property type="protein sequence ID" value="GAA4388419.1"/>
    <property type="molecule type" value="Genomic_DNA"/>
</dbReference>